<dbReference type="OrthoDB" id="2359394at2"/>
<comment type="caution">
    <text evidence="1">The sequence shown here is derived from an EMBL/GenBank/DDBJ whole genome shotgun (WGS) entry which is preliminary data.</text>
</comment>
<dbReference type="eggNOG" id="ENOG50335UW">
    <property type="taxonomic scope" value="Bacteria"/>
</dbReference>
<dbReference type="Proteomes" id="UP000029844">
    <property type="component" value="Unassembled WGS sequence"/>
</dbReference>
<name>A0A099WD45_9LIST</name>
<dbReference type="EMBL" id="JNFA01000011">
    <property type="protein sequence ID" value="KGL42917.1"/>
    <property type="molecule type" value="Genomic_DNA"/>
</dbReference>
<sequence length="266" mass="30085">MQKEAALFVYIDISNSRTIFQAMSEGTAILNDFADMLNTAYKDILITPFSIKDGDAIVGGVRDFTALLHIYSNCLTHYYSEDFKTSFKHLPAVQNETLNFYFGAGIGYIDTQSDNINIVNGTSIINAIEASNIAKTITKSQTNQKKSAVSNNENYFFAKQPFKFYCLADSQSFGNVITALFFLAFEQLIRSDKQQQLFRVKDEHPEYSNIEIGMEMGYNTLSKADISSRISVLMANSDYYLYTKVRQDIIHFLVDLQKIMKGAPND</sequence>
<dbReference type="GeneID" id="58716850"/>
<dbReference type="STRING" id="1552123.EP57_05540"/>
<accession>A0A099WD45</accession>
<protein>
    <submittedName>
        <fullName evidence="1">Uncharacterized protein</fullName>
    </submittedName>
</protein>
<keyword evidence="2" id="KW-1185">Reference proteome</keyword>
<evidence type="ECO:0000313" key="2">
    <source>
        <dbReference type="Proteomes" id="UP000029844"/>
    </source>
</evidence>
<evidence type="ECO:0000313" key="1">
    <source>
        <dbReference type="EMBL" id="KGL42917.1"/>
    </source>
</evidence>
<reference evidence="1 2" key="1">
    <citation type="submission" date="2014-05" db="EMBL/GenBank/DDBJ databases">
        <title>Novel Listeriaceae from food processing environments.</title>
        <authorList>
            <person name="den Bakker H.C."/>
        </authorList>
    </citation>
    <scope>NUCLEOTIDE SEQUENCE [LARGE SCALE GENOMIC DNA]</scope>
    <source>
        <strain evidence="1 2">FSL A5-0281</strain>
    </source>
</reference>
<gene>
    <name evidence="1" type="ORF">EP57_05540</name>
</gene>
<dbReference type="AlphaFoldDB" id="A0A099WD45"/>
<proteinExistence type="predicted"/>
<dbReference type="RefSeq" id="WP_036084854.1">
    <property type="nucleotide sequence ID" value="NZ_CBCSHQ010000001.1"/>
</dbReference>
<organism evidence="1 2">
    <name type="scientific">Listeria booriae</name>
    <dbReference type="NCBI Taxonomy" id="1552123"/>
    <lineage>
        <taxon>Bacteria</taxon>
        <taxon>Bacillati</taxon>
        <taxon>Bacillota</taxon>
        <taxon>Bacilli</taxon>
        <taxon>Bacillales</taxon>
        <taxon>Listeriaceae</taxon>
        <taxon>Listeria</taxon>
    </lineage>
</organism>